<dbReference type="AlphaFoldDB" id="A0A5B9WF34"/>
<proteinExistence type="inferred from homology"/>
<dbReference type="GO" id="GO:0006689">
    <property type="term" value="P:ganglioside catabolic process"/>
    <property type="evidence" value="ECO:0007669"/>
    <property type="project" value="TreeGrafter"/>
</dbReference>
<dbReference type="SUPFAM" id="SSF50939">
    <property type="entry name" value="Sialidases"/>
    <property type="match status" value="1"/>
</dbReference>
<evidence type="ECO:0000313" key="7">
    <source>
        <dbReference type="EMBL" id="QEH38844.1"/>
    </source>
</evidence>
<reference evidence="7 8" key="1">
    <citation type="submission" date="2019-08" db="EMBL/GenBank/DDBJ databases">
        <title>Deep-cultivation of Planctomycetes and their phenomic and genomic characterization uncovers novel biology.</title>
        <authorList>
            <person name="Wiegand S."/>
            <person name="Jogler M."/>
            <person name="Boedeker C."/>
            <person name="Pinto D."/>
            <person name="Vollmers J."/>
            <person name="Rivas-Marin E."/>
            <person name="Kohn T."/>
            <person name="Peeters S.H."/>
            <person name="Heuer A."/>
            <person name="Rast P."/>
            <person name="Oberbeckmann S."/>
            <person name="Bunk B."/>
            <person name="Jeske O."/>
            <person name="Meyerdierks A."/>
            <person name="Storesund J.E."/>
            <person name="Kallscheuer N."/>
            <person name="Luecker S."/>
            <person name="Lage O.M."/>
            <person name="Pohl T."/>
            <person name="Merkel B.J."/>
            <person name="Hornburger P."/>
            <person name="Mueller R.-W."/>
            <person name="Bruemmer F."/>
            <person name="Labrenz M."/>
            <person name="Spormann A.M."/>
            <person name="Op den Camp H."/>
            <person name="Overmann J."/>
            <person name="Amann R."/>
            <person name="Jetten M.S.M."/>
            <person name="Mascher T."/>
            <person name="Medema M.H."/>
            <person name="Devos D.P."/>
            <person name="Kaster A.-K."/>
            <person name="Ovreas L."/>
            <person name="Rohde M."/>
            <person name="Galperin M.Y."/>
            <person name="Jogler C."/>
        </authorList>
    </citation>
    <scope>NUCLEOTIDE SEQUENCE [LARGE SCALE GENOMIC DNA]</scope>
    <source>
        <strain evidence="7 8">OJF2</strain>
    </source>
</reference>
<comment type="catalytic activity">
    <reaction evidence="1">
        <text>Hydrolysis of alpha-(2-&gt;3)-, alpha-(2-&gt;6)-, alpha-(2-&gt;8)- glycosidic linkages of terminal sialic acid residues in oligosaccharides, glycoproteins, glycolipids, colominic acid and synthetic substrates.</text>
        <dbReference type="EC" id="3.2.1.18"/>
    </reaction>
</comment>
<gene>
    <name evidence="7" type="primary">nedA_2</name>
    <name evidence="7" type="ORF">OJF2_74540</name>
</gene>
<dbReference type="Pfam" id="PF13088">
    <property type="entry name" value="BNR_2"/>
    <property type="match status" value="1"/>
</dbReference>
<feature type="signal peptide" evidence="5">
    <location>
        <begin position="1"/>
        <end position="21"/>
    </location>
</feature>
<dbReference type="EMBL" id="CP042997">
    <property type="protein sequence ID" value="QEH38844.1"/>
    <property type="molecule type" value="Genomic_DNA"/>
</dbReference>
<evidence type="ECO:0000259" key="6">
    <source>
        <dbReference type="Pfam" id="PF13088"/>
    </source>
</evidence>
<dbReference type="Gene3D" id="2.120.10.10">
    <property type="match status" value="1"/>
</dbReference>
<dbReference type="InterPro" id="IPR026856">
    <property type="entry name" value="Sialidase_fam"/>
</dbReference>
<sequence length="368" mass="40391" precursor="true">MRRCIPLLAFVACLAIRPSRAGGPEGVDVFVERTGGYFAYRIPAIEVAADGSLLAFAEARKHGLDDPGFGKQDIDLVLRRSRDGGRTWSPMKVVEDPGELWSAANPAALVDRSSGRVWLLYLRCKPGRNTETARPGTDDSQVLARTSDDHGETWSDPIDLTRVSRDFDDPRWRCSVVGPGGMIQDRRGRLLAACWRFAPFGNFALSSEDHGKTWRRSAMVPAAMGDECQLVELADGRLMMDIRQEEGDRRAFSLSDDGGKSWSPHRPGLPATPVACAIERLPGASPGEGDRIAWTGPKGPGRRDLVVRISSDEGRTFPAERLIAAGHAAYSDLAVLKDGSLGVLWERGADRGYQFVTFTRLTRDFLRP</sequence>
<protein>
    <recommendedName>
        <fullName evidence="3">exo-alpha-sialidase</fullName>
        <ecNumber evidence="3">3.2.1.18</ecNumber>
    </recommendedName>
</protein>
<dbReference type="Proteomes" id="UP000324233">
    <property type="component" value="Chromosome"/>
</dbReference>
<dbReference type="GO" id="GO:0016020">
    <property type="term" value="C:membrane"/>
    <property type="evidence" value="ECO:0007669"/>
    <property type="project" value="TreeGrafter"/>
</dbReference>
<feature type="region of interest" description="Disordered" evidence="4">
    <location>
        <begin position="130"/>
        <end position="151"/>
    </location>
</feature>
<dbReference type="RefSeq" id="WP_168222254.1">
    <property type="nucleotide sequence ID" value="NZ_CP042997.1"/>
</dbReference>
<keyword evidence="8" id="KW-1185">Reference proteome</keyword>
<dbReference type="EC" id="3.2.1.18" evidence="3"/>
<name>A0A5B9WF34_9BACT</name>
<organism evidence="7 8">
    <name type="scientific">Aquisphaera giovannonii</name>
    <dbReference type="NCBI Taxonomy" id="406548"/>
    <lineage>
        <taxon>Bacteria</taxon>
        <taxon>Pseudomonadati</taxon>
        <taxon>Planctomycetota</taxon>
        <taxon>Planctomycetia</taxon>
        <taxon>Isosphaerales</taxon>
        <taxon>Isosphaeraceae</taxon>
        <taxon>Aquisphaera</taxon>
    </lineage>
</organism>
<evidence type="ECO:0000256" key="5">
    <source>
        <dbReference type="SAM" id="SignalP"/>
    </source>
</evidence>
<keyword evidence="5" id="KW-0732">Signal</keyword>
<evidence type="ECO:0000313" key="8">
    <source>
        <dbReference type="Proteomes" id="UP000324233"/>
    </source>
</evidence>
<evidence type="ECO:0000256" key="2">
    <source>
        <dbReference type="ARBA" id="ARBA00009348"/>
    </source>
</evidence>
<keyword evidence="7" id="KW-0378">Hydrolase</keyword>
<accession>A0A5B9WF34</accession>
<dbReference type="PANTHER" id="PTHR10628:SF30">
    <property type="entry name" value="EXO-ALPHA-SIALIDASE"/>
    <property type="match status" value="1"/>
</dbReference>
<dbReference type="PANTHER" id="PTHR10628">
    <property type="entry name" value="SIALIDASE"/>
    <property type="match status" value="1"/>
</dbReference>
<dbReference type="GO" id="GO:0009313">
    <property type="term" value="P:oligosaccharide catabolic process"/>
    <property type="evidence" value="ECO:0007669"/>
    <property type="project" value="TreeGrafter"/>
</dbReference>
<comment type="similarity">
    <text evidence="2">Belongs to the glycosyl hydrolase 33 family.</text>
</comment>
<evidence type="ECO:0000256" key="4">
    <source>
        <dbReference type="SAM" id="MobiDB-lite"/>
    </source>
</evidence>
<dbReference type="InterPro" id="IPR011040">
    <property type="entry name" value="Sialidase"/>
</dbReference>
<dbReference type="InterPro" id="IPR036278">
    <property type="entry name" value="Sialidase_sf"/>
</dbReference>
<dbReference type="CDD" id="cd15482">
    <property type="entry name" value="Sialidase_non-viral"/>
    <property type="match status" value="1"/>
</dbReference>
<feature type="domain" description="Sialidase" evidence="6">
    <location>
        <begin position="52"/>
        <end position="343"/>
    </location>
</feature>
<dbReference type="GO" id="GO:0005737">
    <property type="term" value="C:cytoplasm"/>
    <property type="evidence" value="ECO:0007669"/>
    <property type="project" value="TreeGrafter"/>
</dbReference>
<feature type="chain" id="PRO_5023068857" description="exo-alpha-sialidase" evidence="5">
    <location>
        <begin position="22"/>
        <end position="368"/>
    </location>
</feature>
<keyword evidence="7" id="KW-0326">Glycosidase</keyword>
<evidence type="ECO:0000256" key="3">
    <source>
        <dbReference type="ARBA" id="ARBA00012733"/>
    </source>
</evidence>
<dbReference type="KEGG" id="agv:OJF2_74540"/>
<dbReference type="GO" id="GO:0004308">
    <property type="term" value="F:exo-alpha-sialidase activity"/>
    <property type="evidence" value="ECO:0007669"/>
    <property type="project" value="UniProtKB-EC"/>
</dbReference>
<evidence type="ECO:0000256" key="1">
    <source>
        <dbReference type="ARBA" id="ARBA00000427"/>
    </source>
</evidence>